<sequence length="1575" mass="169154">MSRLLQGAKSSTKRAGGGSAEPPWKKASKATKQAPPQEPSKDITDRQVYVFWPKAETLKNGVKAPMGNECGFCSYVRGKYYEKGTSQKTIIEMIKTDTEKASRHARLRADRATGKNQFQATEAVNVKSKTSVVETRFDDAFEEGHFVELHRFAADRSLAFPTQDQLVSYIKGSLGYDVSWGKTGEYGVFVTTLPPGASYKFKRGVRDASTAQQDEGHESHDVARLAHAEDVENLFGADPTPVGAAWPGPSLSSGARHSRASDADDADDPRDCEVQSSVVSIASGRSGRSGCSTPFGTPTPPGLEQRPKRVAKALDESATKGKRIKGGNQALVDSGKALLEEVSSSWGAGALWNRKYRQRDFENLLTRLSAKASKVASVMGGPEAAKISEQLCSSSVNLEEMRKVMKPLRTDPAAKVNDVCHVVRNIFKQVSDVVKMNILSTAAFALSADSSPLRQAMGLQIAKHDAREGQLSVALLGDPKSEFTVTSQQSLVQAFIDRGSRRPSQCDFITLVSESGPLIGQCDIAQIDVSGGIIDESTGWAPSCLADLHALRFFGCVAKVDIKERLPRPLRVVGVQLDNHNDQLSSRVRCHMRINSGTANWAKAGWDRVAVGVGEGSEARSLPKSIHDQISGLVAGLAAHVGQLDKCDTISENDKYNENRFTYFGSVSATDGQDQVIETDMFSAAGQMIVHYACFENDARAIYQGECQEDDADPIAVLAFVAKAILSFGIGLPERSTIKETLMKCNLFATVNDVKNRSQGKLAEIAIGMWSTVYEDESAVKIAPDLPNESSAKPFELFNQKVSTYAVSDPILKVRRLGASSACELFGPSVDGGPLPPEALDLANAAKTYRYIKGVVDTLVGGGVVGTVEATSALCAYENLTEPVSQKPELAEWREKLEAEWGSSFASTLATIDVAAVAKFSEKYGEKGEHVLGIIKDWSFDADGKHWLSSTVKDPTRDQDMQVAQSFIVSFLSAERAMNELKASRGELPRLSGVQRSQLEQGFEGAKTAKELHSSASVLLASTTLANAALTQENIEVSKRYVNDKLGVNQELLDPMLIKMLTKFCGFAPVTMLLLLVFPGWPAEMEWERWPAYLSSLEPADPVGLRRRRDLARSLAHSALHAHLEEGLANRQFDVRVPDAEDELDVVVDEAFFEPDHPPDHEEELVDFPHVFDALQLRDHVSQLGPVEVRAYRHRRRAQALALAVLGHRLDVGPRVDNLAFEEHCDAAVFSLEDAMDACDADADCGVLHAYDCKSSFWRACSTTLQELQVLSASGGSDACTMVPSSSVIYVDGPNVADGAHQGLCSGEASSLEEAMALCDGSLWCKGLHSTGCADDLWRSCAVQPSVLQQAGVGTSACTKVRGLASVLATSTTTTSATATSTLTRTGINFVDGPAASNDAFHDHCSDSFGTLEEAEARCGEDSRCAVLHSYDCQPWFWRHCTGAVEDILAPGPDVSACTRVAVYLVTSTGTSTDTSTATATSITTSTTTWTTLSSTTSTRTSTASATSLTGTTTTSSTQHTISSTTSSSATTESTTSSTTGSSTSGTSSISVSTSSGTSSTSVTTVTALRSPHRV</sequence>
<feature type="compositionally biased region" description="Low complexity" evidence="1">
    <location>
        <begin position="1501"/>
        <end position="1569"/>
    </location>
</feature>
<protein>
    <submittedName>
        <fullName evidence="2">Uncharacterized protein</fullName>
    </submittedName>
</protein>
<name>A0ABN9TF25_9DINO</name>
<gene>
    <name evidence="2" type="ORF">PCOR1329_LOCUS38494</name>
</gene>
<evidence type="ECO:0000313" key="2">
    <source>
        <dbReference type="EMBL" id="CAK0844403.1"/>
    </source>
</evidence>
<comment type="caution">
    <text evidence="2">The sequence shown here is derived from an EMBL/GenBank/DDBJ whole genome shotgun (WGS) entry which is preliminary data.</text>
</comment>
<evidence type="ECO:0000313" key="3">
    <source>
        <dbReference type="Proteomes" id="UP001189429"/>
    </source>
</evidence>
<reference evidence="2" key="1">
    <citation type="submission" date="2023-10" db="EMBL/GenBank/DDBJ databases">
        <authorList>
            <person name="Chen Y."/>
            <person name="Shah S."/>
            <person name="Dougan E. K."/>
            <person name="Thang M."/>
            <person name="Chan C."/>
        </authorList>
    </citation>
    <scope>NUCLEOTIDE SEQUENCE [LARGE SCALE GENOMIC DNA]</scope>
</reference>
<feature type="region of interest" description="Disordered" evidence="1">
    <location>
        <begin position="1"/>
        <end position="45"/>
    </location>
</feature>
<organism evidence="2 3">
    <name type="scientific">Prorocentrum cordatum</name>
    <dbReference type="NCBI Taxonomy" id="2364126"/>
    <lineage>
        <taxon>Eukaryota</taxon>
        <taxon>Sar</taxon>
        <taxon>Alveolata</taxon>
        <taxon>Dinophyceae</taxon>
        <taxon>Prorocentrales</taxon>
        <taxon>Prorocentraceae</taxon>
        <taxon>Prorocentrum</taxon>
    </lineage>
</organism>
<dbReference type="Proteomes" id="UP001189429">
    <property type="component" value="Unassembled WGS sequence"/>
</dbReference>
<keyword evidence="3" id="KW-1185">Reference proteome</keyword>
<evidence type="ECO:0000256" key="1">
    <source>
        <dbReference type="SAM" id="MobiDB-lite"/>
    </source>
</evidence>
<dbReference type="EMBL" id="CAUYUJ010014660">
    <property type="protein sequence ID" value="CAK0844403.1"/>
    <property type="molecule type" value="Genomic_DNA"/>
</dbReference>
<feature type="region of interest" description="Disordered" evidence="1">
    <location>
        <begin position="236"/>
        <end position="307"/>
    </location>
</feature>
<feature type="region of interest" description="Disordered" evidence="1">
    <location>
        <begin position="1501"/>
        <end position="1575"/>
    </location>
</feature>
<proteinExistence type="predicted"/>
<accession>A0ABN9TF25</accession>